<evidence type="ECO:0000256" key="1">
    <source>
        <dbReference type="SAM" id="Phobius"/>
    </source>
</evidence>
<keyword evidence="1" id="KW-0812">Transmembrane</keyword>
<gene>
    <name evidence="2" type="ORF">FGO68_gene4942</name>
</gene>
<keyword evidence="1" id="KW-1133">Transmembrane helix</keyword>
<organism evidence="2 3">
    <name type="scientific">Halteria grandinella</name>
    <dbReference type="NCBI Taxonomy" id="5974"/>
    <lineage>
        <taxon>Eukaryota</taxon>
        <taxon>Sar</taxon>
        <taxon>Alveolata</taxon>
        <taxon>Ciliophora</taxon>
        <taxon>Intramacronucleata</taxon>
        <taxon>Spirotrichea</taxon>
        <taxon>Stichotrichia</taxon>
        <taxon>Sporadotrichida</taxon>
        <taxon>Halteriidae</taxon>
        <taxon>Halteria</taxon>
    </lineage>
</organism>
<dbReference type="AlphaFoldDB" id="A0A8J8NIS9"/>
<name>A0A8J8NIS9_HALGN</name>
<keyword evidence="3" id="KW-1185">Reference proteome</keyword>
<evidence type="ECO:0000313" key="2">
    <source>
        <dbReference type="EMBL" id="TNV75240.1"/>
    </source>
</evidence>
<proteinExistence type="predicted"/>
<feature type="transmembrane region" description="Helical" evidence="1">
    <location>
        <begin position="124"/>
        <end position="145"/>
    </location>
</feature>
<feature type="transmembrane region" description="Helical" evidence="1">
    <location>
        <begin position="57"/>
        <end position="75"/>
    </location>
</feature>
<dbReference type="Proteomes" id="UP000785679">
    <property type="component" value="Unassembled WGS sequence"/>
</dbReference>
<protein>
    <submittedName>
        <fullName evidence="2">Uncharacterized protein</fullName>
    </submittedName>
</protein>
<sequence>MADYLSMIPLALETVEKFAFFGPIIYPAFGLLTFFIYIFGYITGLGLDPDWSYYDESYILCFFLPNILSLPLMAIETYKIPLVAKQDSIVQVFDRMFAWIIMIQPVALVSLLIAYPGAIHNMTLSFYPFIVLVGFDFLLPLLHLVKTYTYIFL</sequence>
<feature type="transmembrane region" description="Helical" evidence="1">
    <location>
        <begin position="20"/>
        <end position="42"/>
    </location>
</feature>
<comment type="caution">
    <text evidence="2">The sequence shown here is derived from an EMBL/GenBank/DDBJ whole genome shotgun (WGS) entry which is preliminary data.</text>
</comment>
<dbReference type="EMBL" id="RRYP01016041">
    <property type="protein sequence ID" value="TNV75240.1"/>
    <property type="molecule type" value="Genomic_DNA"/>
</dbReference>
<accession>A0A8J8NIS9</accession>
<keyword evidence="1" id="KW-0472">Membrane</keyword>
<feature type="transmembrane region" description="Helical" evidence="1">
    <location>
        <begin position="96"/>
        <end position="118"/>
    </location>
</feature>
<evidence type="ECO:0000313" key="3">
    <source>
        <dbReference type="Proteomes" id="UP000785679"/>
    </source>
</evidence>
<reference evidence="2" key="1">
    <citation type="submission" date="2019-06" db="EMBL/GenBank/DDBJ databases">
        <authorList>
            <person name="Zheng W."/>
        </authorList>
    </citation>
    <scope>NUCLEOTIDE SEQUENCE</scope>
    <source>
        <strain evidence="2">QDHG01</strain>
    </source>
</reference>